<dbReference type="EMBL" id="FOIB01000018">
    <property type="protein sequence ID" value="SEU41959.1"/>
    <property type="molecule type" value="Genomic_DNA"/>
</dbReference>
<feature type="domain" description="Peptidase MA-like" evidence="4">
    <location>
        <begin position="120"/>
        <end position="275"/>
    </location>
</feature>
<keyword evidence="2" id="KW-0472">Membrane</keyword>
<gene>
    <name evidence="5" type="ORF">MFU01_81650</name>
    <name evidence="6" type="ORF">SAMN05443572_11811</name>
</gene>
<evidence type="ECO:0000313" key="7">
    <source>
        <dbReference type="Proteomes" id="UP000183760"/>
    </source>
</evidence>
<dbReference type="EMBL" id="BJXR01000075">
    <property type="protein sequence ID" value="GEN13128.1"/>
    <property type="molecule type" value="Genomic_DNA"/>
</dbReference>
<feature type="region of interest" description="Disordered" evidence="1">
    <location>
        <begin position="344"/>
        <end position="413"/>
    </location>
</feature>
<evidence type="ECO:0000256" key="3">
    <source>
        <dbReference type="SAM" id="SignalP"/>
    </source>
</evidence>
<keyword evidence="2" id="KW-1133">Transmembrane helix</keyword>
<keyword evidence="7" id="KW-1185">Reference proteome</keyword>
<reference evidence="5 8" key="2">
    <citation type="submission" date="2019-07" db="EMBL/GenBank/DDBJ databases">
        <title>Whole genome shotgun sequence of Myxococcus fulvus NBRC 100333.</title>
        <authorList>
            <person name="Hosoyama A."/>
            <person name="Uohara A."/>
            <person name="Ohji S."/>
            <person name="Ichikawa N."/>
        </authorList>
    </citation>
    <scope>NUCLEOTIDE SEQUENCE [LARGE SCALE GENOMIC DNA]</scope>
    <source>
        <strain evidence="5 8">NBRC 100333</strain>
    </source>
</reference>
<dbReference type="OrthoDB" id="5507545at2"/>
<dbReference type="Proteomes" id="UP000321514">
    <property type="component" value="Unassembled WGS sequence"/>
</dbReference>
<accession>A0A511TIU4</accession>
<evidence type="ECO:0000256" key="1">
    <source>
        <dbReference type="SAM" id="MobiDB-lite"/>
    </source>
</evidence>
<protein>
    <submittedName>
        <fullName evidence="6">Peptidase MA superfamily protein</fullName>
    </submittedName>
</protein>
<dbReference type="AlphaFoldDB" id="A0A511TIU4"/>
<name>A0A511TIU4_MYXFU</name>
<sequence length="413" mass="44447">MRHLLVLLLLLWTMPRAWAQGLVEGSVSHPHGAGDALVDKVVLVPHARPAQVVGEVTTKRFRILHTAAATGAARELAGQIEAVRDGFGTILGRDWPGVTEVRLGVGRDEFDALALPGGKPPGWAVALAYPAHQIILLDALSLNAPDGQQTLRHELAHVALGQLARDWPRWFQEGVAQNVTGERFSLTHYSALFRAVTQERVFHFEDLSDDWPDLPADVEIAYAQSAAFVAHLGTRYGAHAMGQLVDGVRAGEPFETAFGKAFHTSLDVEEAGWRDGLAARYGWLPLTTSSALLWLTASVLCVAAYARRRRQKNLRLAEMAAQEAADEAALRLMLVAQQQAAEANATPLPAPADGAPPGEVYWTGAPPAPEPEHADSAPHAESPSGEFGMGPEGETPDVDGEDPRARTLKPTLH</sequence>
<evidence type="ECO:0000313" key="5">
    <source>
        <dbReference type="EMBL" id="GEN13128.1"/>
    </source>
</evidence>
<reference evidence="6 7" key="1">
    <citation type="submission" date="2016-10" db="EMBL/GenBank/DDBJ databases">
        <authorList>
            <person name="Varghese N."/>
            <person name="Submissions S."/>
        </authorList>
    </citation>
    <scope>NUCLEOTIDE SEQUENCE [LARGE SCALE GENOMIC DNA]</scope>
    <source>
        <strain evidence="6 7">DSM 16525</strain>
    </source>
</reference>
<dbReference type="RefSeq" id="WP_074959290.1">
    <property type="nucleotide sequence ID" value="NZ_BJXR01000075.1"/>
</dbReference>
<dbReference type="STRING" id="1334629.MFUL124B02_19370"/>
<dbReference type="InterPro" id="IPR039568">
    <property type="entry name" value="Peptidase_MA-like_dom"/>
</dbReference>
<feature type="transmembrane region" description="Helical" evidence="2">
    <location>
        <begin position="283"/>
        <end position="306"/>
    </location>
</feature>
<dbReference type="Proteomes" id="UP000183760">
    <property type="component" value="Unassembled WGS sequence"/>
</dbReference>
<comment type="caution">
    <text evidence="5">The sequence shown here is derived from an EMBL/GenBank/DDBJ whole genome shotgun (WGS) entry which is preliminary data.</text>
</comment>
<evidence type="ECO:0000313" key="8">
    <source>
        <dbReference type="Proteomes" id="UP000321514"/>
    </source>
</evidence>
<organism evidence="5 8">
    <name type="scientific">Myxococcus fulvus</name>
    <dbReference type="NCBI Taxonomy" id="33"/>
    <lineage>
        <taxon>Bacteria</taxon>
        <taxon>Pseudomonadati</taxon>
        <taxon>Myxococcota</taxon>
        <taxon>Myxococcia</taxon>
        <taxon>Myxococcales</taxon>
        <taxon>Cystobacterineae</taxon>
        <taxon>Myxococcaceae</taxon>
        <taxon>Myxococcus</taxon>
    </lineage>
</organism>
<feature type="signal peptide" evidence="3">
    <location>
        <begin position="1"/>
        <end position="19"/>
    </location>
</feature>
<feature type="chain" id="PRO_5023008267" evidence="3">
    <location>
        <begin position="20"/>
        <end position="413"/>
    </location>
</feature>
<keyword evidence="2" id="KW-0812">Transmembrane</keyword>
<keyword evidence="3" id="KW-0732">Signal</keyword>
<dbReference type="Pfam" id="PF13485">
    <property type="entry name" value="Peptidase_MA_2"/>
    <property type="match status" value="1"/>
</dbReference>
<evidence type="ECO:0000259" key="4">
    <source>
        <dbReference type="Pfam" id="PF13485"/>
    </source>
</evidence>
<feature type="compositionally biased region" description="Low complexity" evidence="1">
    <location>
        <begin position="345"/>
        <end position="357"/>
    </location>
</feature>
<evidence type="ECO:0000313" key="6">
    <source>
        <dbReference type="EMBL" id="SEU41959.1"/>
    </source>
</evidence>
<evidence type="ECO:0000256" key="2">
    <source>
        <dbReference type="SAM" id="Phobius"/>
    </source>
</evidence>
<proteinExistence type="predicted"/>